<dbReference type="Gene3D" id="1.10.357.10">
    <property type="entry name" value="Tetracycline Repressor, domain 2"/>
    <property type="match status" value="1"/>
</dbReference>
<gene>
    <name evidence="6" type="ORF">I6N95_08660</name>
</gene>
<evidence type="ECO:0000256" key="3">
    <source>
        <dbReference type="ARBA" id="ARBA00023163"/>
    </source>
</evidence>
<dbReference type="AlphaFoldDB" id="A0A940PAP5"/>
<comment type="caution">
    <text evidence="6">The sequence shown here is derived from an EMBL/GenBank/DDBJ whole genome shotgun (WGS) entry which is preliminary data.</text>
</comment>
<dbReference type="InterPro" id="IPR009057">
    <property type="entry name" value="Homeodomain-like_sf"/>
</dbReference>
<evidence type="ECO:0000256" key="4">
    <source>
        <dbReference type="PROSITE-ProRule" id="PRU00335"/>
    </source>
</evidence>
<protein>
    <submittedName>
        <fullName evidence="6">TetR/AcrR family transcriptional regulator</fullName>
    </submittedName>
</protein>
<sequence length="192" mass="21667">MTSREEQKVQSMYLIGEVALDLFYDRGFNNTKISDIAAKAGVSVGLISYYFGSKEKLFESIINMSQNTLQTVNDLLVQTGDPLEVIKQGCEALFKRIGEDKRAAKIFLLIYDVNSNPQADRQIRQLIPRIDFFERTAELIQEGQKVGDIREGNPKFLAKLFWTSIFLVIGGVVTGESDDIPPISWFIHILSV</sequence>
<accession>A0A940PAP5</accession>
<reference evidence="6" key="1">
    <citation type="submission" date="2020-12" db="EMBL/GenBank/DDBJ databases">
        <title>Vagococcus allomyrinae sp. nov. and Enterococcus lavae sp. nov., isolated from the larvae of Allomyrina dichotoma.</title>
        <authorList>
            <person name="Lee S.D."/>
        </authorList>
    </citation>
    <scope>NUCLEOTIDE SEQUENCE</scope>
    <source>
        <strain evidence="6">BWB3-3</strain>
    </source>
</reference>
<organism evidence="6 7">
    <name type="scientific">Vagococcus allomyrinae</name>
    <dbReference type="NCBI Taxonomy" id="2794353"/>
    <lineage>
        <taxon>Bacteria</taxon>
        <taxon>Bacillati</taxon>
        <taxon>Bacillota</taxon>
        <taxon>Bacilli</taxon>
        <taxon>Lactobacillales</taxon>
        <taxon>Enterococcaceae</taxon>
        <taxon>Vagococcus</taxon>
    </lineage>
</organism>
<dbReference type="GO" id="GO:0003700">
    <property type="term" value="F:DNA-binding transcription factor activity"/>
    <property type="evidence" value="ECO:0007669"/>
    <property type="project" value="TreeGrafter"/>
</dbReference>
<dbReference type="PANTHER" id="PTHR30055:SF234">
    <property type="entry name" value="HTH-TYPE TRANSCRIPTIONAL REGULATOR BETI"/>
    <property type="match status" value="1"/>
</dbReference>
<dbReference type="PRINTS" id="PR00455">
    <property type="entry name" value="HTHTETR"/>
</dbReference>
<dbReference type="SUPFAM" id="SSF48498">
    <property type="entry name" value="Tetracyclin repressor-like, C-terminal domain"/>
    <property type="match status" value="1"/>
</dbReference>
<dbReference type="Proteomes" id="UP000674938">
    <property type="component" value="Unassembled WGS sequence"/>
</dbReference>
<keyword evidence="7" id="KW-1185">Reference proteome</keyword>
<keyword evidence="3" id="KW-0804">Transcription</keyword>
<name>A0A940PAP5_9ENTE</name>
<dbReference type="Pfam" id="PF00440">
    <property type="entry name" value="TetR_N"/>
    <property type="match status" value="1"/>
</dbReference>
<dbReference type="RefSeq" id="WP_209526715.1">
    <property type="nucleotide sequence ID" value="NZ_JAEEGA010000005.1"/>
</dbReference>
<dbReference type="PANTHER" id="PTHR30055">
    <property type="entry name" value="HTH-TYPE TRANSCRIPTIONAL REGULATOR RUTR"/>
    <property type="match status" value="1"/>
</dbReference>
<feature type="DNA-binding region" description="H-T-H motif" evidence="4">
    <location>
        <begin position="32"/>
        <end position="51"/>
    </location>
</feature>
<evidence type="ECO:0000256" key="1">
    <source>
        <dbReference type="ARBA" id="ARBA00023015"/>
    </source>
</evidence>
<proteinExistence type="predicted"/>
<keyword evidence="1" id="KW-0805">Transcription regulation</keyword>
<evidence type="ECO:0000313" key="6">
    <source>
        <dbReference type="EMBL" id="MBP1041072.1"/>
    </source>
</evidence>
<dbReference type="InterPro" id="IPR001647">
    <property type="entry name" value="HTH_TetR"/>
</dbReference>
<dbReference type="EMBL" id="JAEEGA010000005">
    <property type="protein sequence ID" value="MBP1041072.1"/>
    <property type="molecule type" value="Genomic_DNA"/>
</dbReference>
<dbReference type="GO" id="GO:0000976">
    <property type="term" value="F:transcription cis-regulatory region binding"/>
    <property type="evidence" value="ECO:0007669"/>
    <property type="project" value="TreeGrafter"/>
</dbReference>
<feature type="domain" description="HTH tetR-type" evidence="5">
    <location>
        <begin position="9"/>
        <end position="69"/>
    </location>
</feature>
<dbReference type="Gene3D" id="1.10.10.60">
    <property type="entry name" value="Homeodomain-like"/>
    <property type="match status" value="1"/>
</dbReference>
<dbReference type="SUPFAM" id="SSF46689">
    <property type="entry name" value="Homeodomain-like"/>
    <property type="match status" value="1"/>
</dbReference>
<evidence type="ECO:0000256" key="2">
    <source>
        <dbReference type="ARBA" id="ARBA00023125"/>
    </source>
</evidence>
<dbReference type="InterPro" id="IPR050109">
    <property type="entry name" value="HTH-type_TetR-like_transc_reg"/>
</dbReference>
<keyword evidence="2 4" id="KW-0238">DNA-binding</keyword>
<evidence type="ECO:0000259" key="5">
    <source>
        <dbReference type="PROSITE" id="PS50977"/>
    </source>
</evidence>
<dbReference type="InterPro" id="IPR036271">
    <property type="entry name" value="Tet_transcr_reg_TetR-rel_C_sf"/>
</dbReference>
<evidence type="ECO:0000313" key="7">
    <source>
        <dbReference type="Proteomes" id="UP000674938"/>
    </source>
</evidence>
<dbReference type="PROSITE" id="PS50977">
    <property type="entry name" value="HTH_TETR_2"/>
    <property type="match status" value="1"/>
</dbReference>